<proteinExistence type="predicted"/>
<evidence type="ECO:0000313" key="1">
    <source>
        <dbReference type="EMBL" id="CAK7945808.1"/>
    </source>
</evidence>
<protein>
    <submittedName>
        <fullName evidence="1">Uncharacterized protein</fullName>
    </submittedName>
</protein>
<comment type="caution">
    <text evidence="1">The sequence shown here is derived from an EMBL/GenBank/DDBJ whole genome shotgun (WGS) entry which is preliminary data.</text>
</comment>
<dbReference type="Proteomes" id="UP001162060">
    <property type="component" value="Unassembled WGS sequence"/>
</dbReference>
<sequence>MPPVKTCCGCLYVGALELILQGDDEGFCGLSRLATQSDAGLLLNAVPE</sequence>
<organism evidence="1 2">
    <name type="scientific">Peronospora matthiolae</name>
    <dbReference type="NCBI Taxonomy" id="2874970"/>
    <lineage>
        <taxon>Eukaryota</taxon>
        <taxon>Sar</taxon>
        <taxon>Stramenopiles</taxon>
        <taxon>Oomycota</taxon>
        <taxon>Peronosporomycetes</taxon>
        <taxon>Peronosporales</taxon>
        <taxon>Peronosporaceae</taxon>
        <taxon>Peronospora</taxon>
    </lineage>
</organism>
<dbReference type="AlphaFoldDB" id="A0AAV1VIR2"/>
<name>A0AAV1VIR2_9STRA</name>
<evidence type="ECO:0000313" key="2">
    <source>
        <dbReference type="Proteomes" id="UP001162060"/>
    </source>
</evidence>
<reference evidence="1" key="1">
    <citation type="submission" date="2024-01" db="EMBL/GenBank/DDBJ databases">
        <authorList>
            <person name="Webb A."/>
        </authorList>
    </citation>
    <scope>NUCLEOTIDE SEQUENCE</scope>
    <source>
        <strain evidence="1">Pm1</strain>
    </source>
</reference>
<gene>
    <name evidence="1" type="ORF">PM001_LOCUS30958</name>
</gene>
<dbReference type="EMBL" id="CAKLBY020000338">
    <property type="protein sequence ID" value="CAK7945808.1"/>
    <property type="molecule type" value="Genomic_DNA"/>
</dbReference>
<accession>A0AAV1VIR2</accession>